<protein>
    <submittedName>
        <fullName evidence="2">Uncharacterized protein</fullName>
    </submittedName>
</protein>
<accession>A0A7J8UH93</accession>
<keyword evidence="1" id="KW-0812">Transmembrane</keyword>
<dbReference type="EMBL" id="JABFAB010000006">
    <property type="protein sequence ID" value="MBA0649750.1"/>
    <property type="molecule type" value="Genomic_DNA"/>
</dbReference>
<comment type="caution">
    <text evidence="2">The sequence shown here is derived from an EMBL/GenBank/DDBJ whole genome shotgun (WGS) entry which is preliminary data.</text>
</comment>
<evidence type="ECO:0000313" key="3">
    <source>
        <dbReference type="Proteomes" id="UP000593573"/>
    </source>
</evidence>
<feature type="transmembrane region" description="Helical" evidence="1">
    <location>
        <begin position="12"/>
        <end position="38"/>
    </location>
</feature>
<keyword evidence="1" id="KW-0472">Membrane</keyword>
<dbReference type="Proteomes" id="UP000593573">
    <property type="component" value="Unassembled WGS sequence"/>
</dbReference>
<evidence type="ECO:0000256" key="1">
    <source>
        <dbReference type="SAM" id="Phobius"/>
    </source>
</evidence>
<keyword evidence="3" id="KW-1185">Reference proteome</keyword>
<reference evidence="2 3" key="1">
    <citation type="journal article" date="2019" name="Genome Biol. Evol.">
        <title>Insights into the evolution of the New World diploid cottons (Gossypium, subgenus Houzingenia) based on genome sequencing.</title>
        <authorList>
            <person name="Grover C.E."/>
            <person name="Arick M.A. 2nd"/>
            <person name="Thrash A."/>
            <person name="Conover J.L."/>
            <person name="Sanders W.S."/>
            <person name="Peterson D.G."/>
            <person name="Frelichowski J.E."/>
            <person name="Scheffler J.A."/>
            <person name="Scheffler B.E."/>
            <person name="Wendel J.F."/>
        </authorList>
    </citation>
    <scope>NUCLEOTIDE SEQUENCE [LARGE SCALE GENOMIC DNA]</scope>
    <source>
        <strain evidence="2">57</strain>
        <tissue evidence="2">Leaf</tissue>
    </source>
</reference>
<sequence>MFYVIETGSYLLLIWYTSCYEAGTSLFCWVLICISSFLHRAEFIVMNPNVDVANHL</sequence>
<proteinExistence type="predicted"/>
<keyword evidence="1" id="KW-1133">Transmembrane helix</keyword>
<dbReference type="AlphaFoldDB" id="A0A7J8UH93"/>
<evidence type="ECO:0000313" key="2">
    <source>
        <dbReference type="EMBL" id="MBA0649750.1"/>
    </source>
</evidence>
<gene>
    <name evidence="2" type="ORF">Goklo_017280</name>
</gene>
<name>A0A7J8UH93_9ROSI</name>
<organism evidence="2 3">
    <name type="scientific">Gossypium klotzschianum</name>
    <dbReference type="NCBI Taxonomy" id="34286"/>
    <lineage>
        <taxon>Eukaryota</taxon>
        <taxon>Viridiplantae</taxon>
        <taxon>Streptophyta</taxon>
        <taxon>Embryophyta</taxon>
        <taxon>Tracheophyta</taxon>
        <taxon>Spermatophyta</taxon>
        <taxon>Magnoliopsida</taxon>
        <taxon>eudicotyledons</taxon>
        <taxon>Gunneridae</taxon>
        <taxon>Pentapetalae</taxon>
        <taxon>rosids</taxon>
        <taxon>malvids</taxon>
        <taxon>Malvales</taxon>
        <taxon>Malvaceae</taxon>
        <taxon>Malvoideae</taxon>
        <taxon>Gossypium</taxon>
    </lineage>
</organism>